<dbReference type="EMBL" id="AJZD02000085">
    <property type="protein sequence ID" value="OEF93998.1"/>
    <property type="molecule type" value="Genomic_DNA"/>
</dbReference>
<dbReference type="InterPro" id="IPR024607">
    <property type="entry name" value="Sulfatase_CS"/>
</dbReference>
<feature type="chain" id="PRO_5009176746" evidence="6">
    <location>
        <begin position="19"/>
        <end position="784"/>
    </location>
</feature>
<keyword evidence="6" id="KW-0732">Signal</keyword>
<organism evidence="8 9">
    <name type="scientific">Vibrio splendidus 12E03</name>
    <dbReference type="NCBI Taxonomy" id="1191305"/>
    <lineage>
        <taxon>Bacteria</taxon>
        <taxon>Pseudomonadati</taxon>
        <taxon>Pseudomonadota</taxon>
        <taxon>Gammaproteobacteria</taxon>
        <taxon>Vibrionales</taxon>
        <taxon>Vibrionaceae</taxon>
        <taxon>Vibrio</taxon>
    </lineage>
</organism>
<protein>
    <submittedName>
        <fullName evidence="8">Arylsulfatase</fullName>
    </submittedName>
</protein>
<evidence type="ECO:0000256" key="6">
    <source>
        <dbReference type="SAM" id="SignalP"/>
    </source>
</evidence>
<comment type="similarity">
    <text evidence="1">Belongs to the sulfatase family.</text>
</comment>
<dbReference type="AlphaFoldDB" id="A0A1E5FU92"/>
<feature type="domain" description="Sulfatase N-terminal" evidence="7">
    <location>
        <begin position="56"/>
        <end position="475"/>
    </location>
</feature>
<dbReference type="CDD" id="cd16025">
    <property type="entry name" value="PAS_like"/>
    <property type="match status" value="1"/>
</dbReference>
<dbReference type="PANTHER" id="PTHR42693:SF43">
    <property type="entry name" value="BLL2667 PROTEIN"/>
    <property type="match status" value="1"/>
</dbReference>
<evidence type="ECO:0000313" key="8">
    <source>
        <dbReference type="EMBL" id="OEF93998.1"/>
    </source>
</evidence>
<dbReference type="PROSITE" id="PS00523">
    <property type="entry name" value="SULFATASE_1"/>
    <property type="match status" value="1"/>
</dbReference>
<comment type="caution">
    <text evidence="8">The sequence shown here is derived from an EMBL/GenBank/DDBJ whole genome shotgun (WGS) entry which is preliminary data.</text>
</comment>
<evidence type="ECO:0000256" key="2">
    <source>
        <dbReference type="ARBA" id="ARBA00022723"/>
    </source>
</evidence>
<name>A0A1E5FU92_VIBSP</name>
<evidence type="ECO:0000256" key="4">
    <source>
        <dbReference type="ARBA" id="ARBA00022837"/>
    </source>
</evidence>
<dbReference type="PANTHER" id="PTHR42693">
    <property type="entry name" value="ARYLSULFATASE FAMILY MEMBER"/>
    <property type="match status" value="1"/>
</dbReference>
<evidence type="ECO:0000313" key="9">
    <source>
        <dbReference type="Proteomes" id="UP000094802"/>
    </source>
</evidence>
<dbReference type="OrthoDB" id="9803751at2"/>
<feature type="region of interest" description="Disordered" evidence="5">
    <location>
        <begin position="28"/>
        <end position="50"/>
    </location>
</feature>
<dbReference type="InterPro" id="IPR050738">
    <property type="entry name" value="Sulfatase"/>
</dbReference>
<dbReference type="SUPFAM" id="SSF53649">
    <property type="entry name" value="Alkaline phosphatase-like"/>
    <property type="match status" value="1"/>
</dbReference>
<evidence type="ECO:0000256" key="1">
    <source>
        <dbReference type="ARBA" id="ARBA00008779"/>
    </source>
</evidence>
<proteinExistence type="inferred from homology"/>
<dbReference type="InterPro" id="IPR000917">
    <property type="entry name" value="Sulfatase_N"/>
</dbReference>
<dbReference type="RefSeq" id="WP_019822916.1">
    <property type="nucleotide sequence ID" value="NZ_AJZD02000085.1"/>
</dbReference>
<dbReference type="Proteomes" id="UP000094802">
    <property type="component" value="Unassembled WGS sequence"/>
</dbReference>
<evidence type="ECO:0000256" key="5">
    <source>
        <dbReference type="SAM" id="MobiDB-lite"/>
    </source>
</evidence>
<dbReference type="Gene3D" id="3.30.1120.10">
    <property type="match status" value="1"/>
</dbReference>
<sequence>MKKLSAIMMSCFAAGSVAQEVLPFPSQPSTSVAKHTLAESTHNKRPISNHLPEDAPNIVIVMIDDVGPGQTSTYGGPINTPTLDEISGEGISYNRFHSTAMCSPTRASLLTGRNHHRVGAGVIAEYANDWDGYAGVIPKTSATFPEVLKNYGYSTSAFGKWHNTHPLDSTAAGPFDNWPTGYGFEYFYGFVGAGASQYEPTMVENTTFVDPEKIHREGYHMSEDLADQAIKWMRQHKSLQPDKPFMMYWSSGAAHGPHHVTKEWADKYKGKFDAGWDEYRKDVYEKAKKMGWIPENAQLTPRPESMPAWDDVPEDEKAFQARLMEVYAGFIEHTDAQVGRLADEIDELGYKDNTVFFYLWGDNGASSEGQNGTLAELLAQNAIPTTTNQQIEAMNKVGSIDELGGPKFENMAHAAWAWAGSSPYKSTKLVAAHFGGTRQPLAVRWPAKIEPDATPRSQFHHVNDIAPTIYDILDITPPKVVNGHVQDEIDGKSMTYSFDDADVKGQKKTQYFEILGSRGIYHDGWFASAFGPRAPWVQGMPEGFREWSPETDKWELYHIDEDWSQAVDLADKYPEKLEEMKAIFEQEAQDNKAFPIGGSLWSTAAHSPQDAPESKYTQWTYPDEITRIPEIAAPKVGNRSTLVEFDAVVTPDTNGVLYAVGAFSGGMTVYVKDGKLNYEYNLFLMEHTHIQSEKVLPEGEVTIEVESKATKPGPFTPFDITIKVNGETFASGVVPKTAPSFFSFNDGFDIGSDLGSPVSQAYYNEMPFKFDGKIKEVRVKYLEQ</sequence>
<keyword evidence="4" id="KW-0106">Calcium</keyword>
<gene>
    <name evidence="8" type="ORF">A142_18825</name>
</gene>
<evidence type="ECO:0000259" key="7">
    <source>
        <dbReference type="Pfam" id="PF00884"/>
    </source>
</evidence>
<feature type="signal peptide" evidence="6">
    <location>
        <begin position="1"/>
        <end position="18"/>
    </location>
</feature>
<keyword evidence="2" id="KW-0479">Metal-binding</keyword>
<dbReference type="Pfam" id="PF00884">
    <property type="entry name" value="Sulfatase"/>
    <property type="match status" value="1"/>
</dbReference>
<dbReference type="InterPro" id="IPR017850">
    <property type="entry name" value="Alkaline_phosphatase_core_sf"/>
</dbReference>
<keyword evidence="3" id="KW-0378">Hydrolase</keyword>
<accession>A0A1E5FU92</accession>
<reference evidence="8 9" key="1">
    <citation type="journal article" date="2012" name="Science">
        <title>Ecological populations of bacteria act as socially cohesive units of antibiotic production and resistance.</title>
        <authorList>
            <person name="Cordero O.X."/>
            <person name="Wildschutte H."/>
            <person name="Kirkup B."/>
            <person name="Proehl S."/>
            <person name="Ngo L."/>
            <person name="Hussain F."/>
            <person name="Le Roux F."/>
            <person name="Mincer T."/>
            <person name="Polz M.F."/>
        </authorList>
    </citation>
    <scope>NUCLEOTIDE SEQUENCE [LARGE SCALE GENOMIC DNA]</scope>
    <source>
        <strain evidence="8 9">12E03</strain>
    </source>
</reference>
<dbReference type="GO" id="GO:0046872">
    <property type="term" value="F:metal ion binding"/>
    <property type="evidence" value="ECO:0007669"/>
    <property type="project" value="UniProtKB-KW"/>
</dbReference>
<dbReference type="GO" id="GO:0016787">
    <property type="term" value="F:hydrolase activity"/>
    <property type="evidence" value="ECO:0007669"/>
    <property type="project" value="UniProtKB-KW"/>
</dbReference>
<evidence type="ECO:0000256" key="3">
    <source>
        <dbReference type="ARBA" id="ARBA00022801"/>
    </source>
</evidence>
<dbReference type="Gene3D" id="3.40.720.10">
    <property type="entry name" value="Alkaline Phosphatase, subunit A"/>
    <property type="match status" value="1"/>
</dbReference>